<sequence>MLFDGSMHQLPDTDPGETEEWLDSLDAVVEVQGKNRARYLLSRLLERARASQVSFPATVSTPYVNSISAEYEPWFPGDEHLERRIRAYIRWNAAVMVVRANTKADGIGGHLSTFASSASLYEIGFNHFFKGKDSGSPGDHVYFQGHAAPGVYARAFLERRLNEDDLDSFRREIGRGGRGLSSYPHPRLMPEFWEFPTVSMGLGPLTALYQARFNRYLLNRKIDDTSASRVWAFLGDGECDEPETLGSISLAAREHLDNLVFVVNCNLQRLDGPVRGNGKIIQELEATFRGAGWNVIKVIWGSKWDDLLARDTSGALLNKMNTTVDGEFQRYTIEDGNYIRENFFGPDPRLREMVSHLTDDDLRLLPRGGHDYRKLYAAYRAAIENTGSGRPTVILCKTVKGWTLGDEIEGRNATHQIKKMTNAQLKTLRDRLHLNEEISDAALEADEPPYYRPSEDSVEYQYMIERRRALGGSMPRRSTVARKILTLPSDDAFKEFENGSSTQSVSTTMGFTRLLRNLARDKDFGERVVPIIPDEARTFGMDSMFGELKIYASQGQKYEPVDHDMLLNYAEAVDGQILEEGITEAGSLASFIAAGTSYATRGVPMVPFYTFYSMFGFQRVGDLIWQAADARTRGFLLGATAGRTTLHGEGLQHQDGHSLLLASTVPACRAYDPAFAYEVATIVREGIKEMYGDKPSDVFFYLTLYNENYQMPAISKSATITSEIMQGLYLWKPAPNTKHKATILFSGSAHAAASAAAAELFERYEVGCELWSATSYKTLREEALEIERWNRLHPAQTARESVVAKLLNNGDGPIVAVSDFMRMVPEQVARFITKRSFTPLGTDGMGRSDTRAALRRHFEIDAPHIVVTVLHQLSQSGVIKPELVAEAIQRHGLDPEIAFSLHQ</sequence>
<accession>A0A6J6XWW5</accession>
<evidence type="ECO:0000256" key="5">
    <source>
        <dbReference type="ARBA" id="ARBA00023052"/>
    </source>
</evidence>
<dbReference type="NCBIfam" id="TIGR00759">
    <property type="entry name" value="aceE"/>
    <property type="match status" value="1"/>
</dbReference>
<dbReference type="InterPro" id="IPR041621">
    <property type="entry name" value="PDH_E1_M"/>
</dbReference>
<keyword evidence="6" id="KW-0670">Pyruvate</keyword>
<dbReference type="Pfam" id="PF00456">
    <property type="entry name" value="Transketolase_N"/>
    <property type="match status" value="1"/>
</dbReference>
<dbReference type="InterPro" id="IPR005474">
    <property type="entry name" value="Transketolase_N"/>
</dbReference>
<feature type="domain" description="Transketolase N-terminal" evidence="8">
    <location>
        <begin position="198"/>
        <end position="301"/>
    </location>
</feature>
<feature type="domain" description="Transketolase-like C-terminal" evidence="10">
    <location>
        <begin position="727"/>
        <end position="861"/>
    </location>
</feature>
<evidence type="ECO:0000256" key="2">
    <source>
        <dbReference type="ARBA" id="ARBA00012281"/>
    </source>
</evidence>
<evidence type="ECO:0000313" key="11">
    <source>
        <dbReference type="EMBL" id="CAB4801891.1"/>
    </source>
</evidence>
<evidence type="ECO:0000256" key="7">
    <source>
        <dbReference type="ARBA" id="ARBA00051231"/>
    </source>
</evidence>
<evidence type="ECO:0000256" key="4">
    <source>
        <dbReference type="ARBA" id="ARBA00023002"/>
    </source>
</evidence>
<dbReference type="EMBL" id="CAFAAP010000073">
    <property type="protein sequence ID" value="CAB4801891.1"/>
    <property type="molecule type" value="Genomic_DNA"/>
</dbReference>
<reference evidence="11" key="1">
    <citation type="submission" date="2020-05" db="EMBL/GenBank/DDBJ databases">
        <authorList>
            <person name="Chiriac C."/>
            <person name="Salcher M."/>
            <person name="Ghai R."/>
            <person name="Kavagutti S V."/>
        </authorList>
    </citation>
    <scope>NUCLEOTIDE SEQUENCE</scope>
</reference>
<evidence type="ECO:0000259" key="10">
    <source>
        <dbReference type="Pfam" id="PF22613"/>
    </source>
</evidence>
<dbReference type="AlphaFoldDB" id="A0A6J6XWW5"/>
<dbReference type="InterPro" id="IPR029061">
    <property type="entry name" value="THDP-binding"/>
</dbReference>
<dbReference type="PANTHER" id="PTHR43825">
    <property type="entry name" value="PYRUVATE DEHYDROGENASE E1 COMPONENT"/>
    <property type="match status" value="1"/>
</dbReference>
<dbReference type="PANTHER" id="PTHR43825:SF3">
    <property type="entry name" value="PYRUVATE DEHYDROGENASE E1 COMPONENT"/>
    <property type="match status" value="1"/>
</dbReference>
<evidence type="ECO:0000259" key="8">
    <source>
        <dbReference type="Pfam" id="PF00456"/>
    </source>
</evidence>
<keyword evidence="4" id="KW-0560">Oxidoreductase</keyword>
<evidence type="ECO:0000256" key="3">
    <source>
        <dbReference type="ARBA" id="ARBA00017172"/>
    </source>
</evidence>
<dbReference type="SUPFAM" id="SSF52922">
    <property type="entry name" value="TK C-terminal domain-like"/>
    <property type="match status" value="1"/>
</dbReference>
<comment type="cofactor">
    <cofactor evidence="1">
        <name>thiamine diphosphate</name>
        <dbReference type="ChEBI" id="CHEBI:58937"/>
    </cofactor>
</comment>
<evidence type="ECO:0000259" key="9">
    <source>
        <dbReference type="Pfam" id="PF17831"/>
    </source>
</evidence>
<protein>
    <recommendedName>
        <fullName evidence="3">Pyruvate dehydrogenase E1 component</fullName>
        <ecNumber evidence="2">1.2.4.1</ecNumber>
    </recommendedName>
</protein>
<keyword evidence="5" id="KW-0786">Thiamine pyrophosphate</keyword>
<dbReference type="GO" id="GO:0004739">
    <property type="term" value="F:pyruvate dehydrogenase (acetyl-transferring) activity"/>
    <property type="evidence" value="ECO:0007669"/>
    <property type="project" value="UniProtKB-EC"/>
</dbReference>
<dbReference type="FunFam" id="3.40.50.970:FF:000011">
    <property type="entry name" value="Pyruvate dehydrogenase E1 component"/>
    <property type="match status" value="1"/>
</dbReference>
<dbReference type="SUPFAM" id="SSF52518">
    <property type="entry name" value="Thiamin diphosphate-binding fold (THDP-binding)"/>
    <property type="match status" value="2"/>
</dbReference>
<dbReference type="InterPro" id="IPR035807">
    <property type="entry name" value="PDC_E1_N"/>
</dbReference>
<evidence type="ECO:0000256" key="6">
    <source>
        <dbReference type="ARBA" id="ARBA00023317"/>
    </source>
</evidence>
<dbReference type="InterPro" id="IPR051157">
    <property type="entry name" value="PDH/Transketolase"/>
</dbReference>
<dbReference type="Pfam" id="PF22613">
    <property type="entry name" value="Transketolase_C_1"/>
    <property type="match status" value="1"/>
</dbReference>
<dbReference type="Gene3D" id="3.40.50.920">
    <property type="match status" value="1"/>
</dbReference>
<comment type="catalytic activity">
    <reaction evidence="7">
        <text>N(6)-[(R)-lipoyl]-L-lysyl-[protein] + pyruvate + H(+) = N(6)-[(R)-S(8)-acetyldihydrolipoyl]-L-lysyl-[protein] + CO2</text>
        <dbReference type="Rhea" id="RHEA:19189"/>
        <dbReference type="Rhea" id="RHEA-COMP:10474"/>
        <dbReference type="Rhea" id="RHEA-COMP:10478"/>
        <dbReference type="ChEBI" id="CHEBI:15361"/>
        <dbReference type="ChEBI" id="CHEBI:15378"/>
        <dbReference type="ChEBI" id="CHEBI:16526"/>
        <dbReference type="ChEBI" id="CHEBI:83099"/>
        <dbReference type="ChEBI" id="CHEBI:83111"/>
        <dbReference type="EC" id="1.2.4.1"/>
    </reaction>
</comment>
<dbReference type="PIRSF" id="PIRSF000156">
    <property type="entry name" value="Pyruvate_dh_E1"/>
    <property type="match status" value="1"/>
</dbReference>
<dbReference type="InterPro" id="IPR009014">
    <property type="entry name" value="Transketo_C/PFOR_II"/>
</dbReference>
<feature type="domain" description="Pyruvate dehydrogenase E1 component middle" evidence="9">
    <location>
        <begin position="490"/>
        <end position="712"/>
    </location>
</feature>
<dbReference type="Pfam" id="PF17831">
    <property type="entry name" value="PDH_E1_M"/>
    <property type="match status" value="1"/>
</dbReference>
<dbReference type="CDD" id="cd02017">
    <property type="entry name" value="TPP_E1_EcPDC_like"/>
    <property type="match status" value="1"/>
</dbReference>
<evidence type="ECO:0000256" key="1">
    <source>
        <dbReference type="ARBA" id="ARBA00001964"/>
    </source>
</evidence>
<dbReference type="EC" id="1.2.4.1" evidence="2"/>
<name>A0A6J6XWW5_9ZZZZ</name>
<organism evidence="11">
    <name type="scientific">freshwater metagenome</name>
    <dbReference type="NCBI Taxonomy" id="449393"/>
    <lineage>
        <taxon>unclassified sequences</taxon>
        <taxon>metagenomes</taxon>
        <taxon>ecological metagenomes</taxon>
    </lineage>
</organism>
<dbReference type="InterPro" id="IPR004660">
    <property type="entry name" value="PDH_E1"/>
</dbReference>
<dbReference type="InterPro" id="IPR055152">
    <property type="entry name" value="Transketolase-like_C_2"/>
</dbReference>
<proteinExistence type="predicted"/>
<dbReference type="Gene3D" id="3.40.50.970">
    <property type="match status" value="2"/>
</dbReference>
<gene>
    <name evidence="11" type="ORF">UFOPK3026_00600</name>
</gene>